<feature type="transmembrane region" description="Helical" evidence="6">
    <location>
        <begin position="59"/>
        <end position="81"/>
    </location>
</feature>
<reference evidence="8 9" key="1">
    <citation type="submission" date="2018-07" db="EMBL/GenBank/DDBJ databases">
        <title>Leeuwenhoekiella genomics.</title>
        <authorList>
            <person name="Tahon G."/>
            <person name="Willems A."/>
        </authorList>
    </citation>
    <scope>NUCLEOTIDE SEQUENCE [LARGE SCALE GENOMIC DNA]</scope>
    <source>
        <strain evidence="8 9">LMG 1345</strain>
    </source>
</reference>
<evidence type="ECO:0000256" key="1">
    <source>
        <dbReference type="ARBA" id="ARBA00004141"/>
    </source>
</evidence>
<dbReference type="AlphaFoldDB" id="A0A4Q0PQF6"/>
<dbReference type="GO" id="GO:0016020">
    <property type="term" value="C:membrane"/>
    <property type="evidence" value="ECO:0007669"/>
    <property type="project" value="UniProtKB-SubCell"/>
</dbReference>
<comment type="subcellular location">
    <subcellularLocation>
        <location evidence="1">Membrane</location>
        <topology evidence="1">Multi-pass membrane protein</topology>
    </subcellularLocation>
</comment>
<evidence type="ECO:0000256" key="6">
    <source>
        <dbReference type="SAM" id="Phobius"/>
    </source>
</evidence>
<feature type="transmembrane region" description="Helical" evidence="6">
    <location>
        <begin position="28"/>
        <end position="47"/>
    </location>
</feature>
<evidence type="ECO:0000256" key="5">
    <source>
        <dbReference type="ARBA" id="ARBA00023136"/>
    </source>
</evidence>
<sequence>MIYLFLSILASSIIFLVFKLFDKYGINTFQAIVINYIIACASGFAAYTEPINWSKLASYSWLPGTFFLGVLFIVIFNLMAITTQRSGLSVVSVATKMSVVIPIAFGLIYYNENAAILKIAGILLALIAVYLVSIKKQDSSKPAKKNLIFPILVFLGSGLIDTSIKYLEDSFVSEQDVPLFSAMIFATAFILGVSVLIFQLIKGSQKIELKNSIGGIALGVPNYFSIYFLVRALRHPTLESSTVFTINNVGIVMVATLIGILFFKEKLSAKNWIGIGFAILSIILIAIVNHF</sequence>
<dbReference type="InterPro" id="IPR050638">
    <property type="entry name" value="AA-Vitamin_Transporters"/>
</dbReference>
<feature type="transmembrane region" description="Helical" evidence="6">
    <location>
        <begin position="242"/>
        <end position="263"/>
    </location>
</feature>
<dbReference type="SUPFAM" id="SSF103481">
    <property type="entry name" value="Multidrug resistance efflux transporter EmrE"/>
    <property type="match status" value="2"/>
</dbReference>
<evidence type="ECO:0000256" key="3">
    <source>
        <dbReference type="ARBA" id="ARBA00022692"/>
    </source>
</evidence>
<feature type="transmembrane region" description="Helical" evidence="6">
    <location>
        <begin position="6"/>
        <end position="21"/>
    </location>
</feature>
<dbReference type="Pfam" id="PF00892">
    <property type="entry name" value="EamA"/>
    <property type="match status" value="1"/>
</dbReference>
<feature type="transmembrane region" description="Helical" evidence="6">
    <location>
        <begin position="272"/>
        <end position="290"/>
    </location>
</feature>
<evidence type="ECO:0000313" key="9">
    <source>
        <dbReference type="Proteomes" id="UP000290608"/>
    </source>
</evidence>
<feature type="transmembrane region" description="Helical" evidence="6">
    <location>
        <begin position="146"/>
        <end position="167"/>
    </location>
</feature>
<dbReference type="Proteomes" id="UP000290608">
    <property type="component" value="Unassembled WGS sequence"/>
</dbReference>
<dbReference type="InterPro" id="IPR037185">
    <property type="entry name" value="EmrE-like"/>
</dbReference>
<keyword evidence="4 6" id="KW-1133">Transmembrane helix</keyword>
<keyword evidence="5 6" id="KW-0472">Membrane</keyword>
<evidence type="ECO:0000256" key="2">
    <source>
        <dbReference type="ARBA" id="ARBA00007362"/>
    </source>
</evidence>
<gene>
    <name evidence="8" type="ORF">DSL99_636</name>
</gene>
<comment type="similarity">
    <text evidence="2">Belongs to the EamA transporter family.</text>
</comment>
<feature type="domain" description="EamA" evidence="7">
    <location>
        <begin position="182"/>
        <end position="286"/>
    </location>
</feature>
<dbReference type="Gene3D" id="1.10.3730.20">
    <property type="match status" value="1"/>
</dbReference>
<evidence type="ECO:0000256" key="4">
    <source>
        <dbReference type="ARBA" id="ARBA00022989"/>
    </source>
</evidence>
<evidence type="ECO:0000259" key="7">
    <source>
        <dbReference type="Pfam" id="PF00892"/>
    </source>
</evidence>
<dbReference type="InterPro" id="IPR000620">
    <property type="entry name" value="EamA_dom"/>
</dbReference>
<dbReference type="PANTHER" id="PTHR32322">
    <property type="entry name" value="INNER MEMBRANE TRANSPORTER"/>
    <property type="match status" value="1"/>
</dbReference>
<proteinExistence type="inferred from homology"/>
<evidence type="ECO:0000313" key="8">
    <source>
        <dbReference type="EMBL" id="RXG32856.1"/>
    </source>
</evidence>
<protein>
    <submittedName>
        <fullName evidence="8">EamA-like transporter family protein</fullName>
    </submittedName>
</protein>
<dbReference type="PANTHER" id="PTHR32322:SF2">
    <property type="entry name" value="EAMA DOMAIN-CONTAINING PROTEIN"/>
    <property type="match status" value="1"/>
</dbReference>
<feature type="transmembrane region" description="Helical" evidence="6">
    <location>
        <begin position="115"/>
        <end position="134"/>
    </location>
</feature>
<feature type="transmembrane region" description="Helical" evidence="6">
    <location>
        <begin position="88"/>
        <end position="109"/>
    </location>
</feature>
<name>A0A4Q0PQF6_9FLAO</name>
<comment type="caution">
    <text evidence="8">The sequence shown here is derived from an EMBL/GenBank/DDBJ whole genome shotgun (WGS) entry which is preliminary data.</text>
</comment>
<keyword evidence="3 6" id="KW-0812">Transmembrane</keyword>
<organism evidence="8 9">
    <name type="scientific">Leeuwenhoekiella marinoflava</name>
    <dbReference type="NCBI Taxonomy" id="988"/>
    <lineage>
        <taxon>Bacteria</taxon>
        <taxon>Pseudomonadati</taxon>
        <taxon>Bacteroidota</taxon>
        <taxon>Flavobacteriia</taxon>
        <taxon>Flavobacteriales</taxon>
        <taxon>Flavobacteriaceae</taxon>
        <taxon>Leeuwenhoekiella</taxon>
    </lineage>
</organism>
<feature type="transmembrane region" description="Helical" evidence="6">
    <location>
        <begin position="179"/>
        <end position="201"/>
    </location>
</feature>
<accession>A0A4Q0PQF6</accession>
<dbReference type="EMBL" id="QOVL01000002">
    <property type="protein sequence ID" value="RXG32856.1"/>
    <property type="molecule type" value="Genomic_DNA"/>
</dbReference>
<dbReference type="STRING" id="1122159.SAMN02745246_00694"/>
<dbReference type="RefSeq" id="WP_073097042.1">
    <property type="nucleotide sequence ID" value="NZ_QOVL01000002.1"/>
</dbReference>
<feature type="transmembrane region" description="Helical" evidence="6">
    <location>
        <begin position="213"/>
        <end position="230"/>
    </location>
</feature>